<organism evidence="9 11">
    <name type="scientific">Legionella qingyii</name>
    <dbReference type="NCBI Taxonomy" id="2184757"/>
    <lineage>
        <taxon>Bacteria</taxon>
        <taxon>Pseudomonadati</taxon>
        <taxon>Pseudomonadota</taxon>
        <taxon>Gammaproteobacteria</taxon>
        <taxon>Legionellales</taxon>
        <taxon>Legionellaceae</taxon>
        <taxon>Legionella</taxon>
    </lineage>
</organism>
<protein>
    <recommendedName>
        <fullName evidence="13">Polysaccharide chain length determinant N-terminal domain-containing protein</fullName>
    </recommendedName>
</protein>
<dbReference type="Gene3D" id="3.30.1890.10">
    <property type="entry name" value="FepE-like"/>
    <property type="match status" value="1"/>
</dbReference>
<dbReference type="EMBL" id="RZGX01000008">
    <property type="protein sequence ID" value="RUR23420.1"/>
    <property type="molecule type" value="Genomic_DNA"/>
</dbReference>
<evidence type="ECO:0000256" key="4">
    <source>
        <dbReference type="ARBA" id="ARBA00022989"/>
    </source>
</evidence>
<dbReference type="AlphaFoldDB" id="A0A317U7A0"/>
<dbReference type="OrthoDB" id="6565796at2"/>
<keyword evidence="2" id="KW-1003">Cell membrane</keyword>
<sequence>MLDENSKKLQAINPQYLLVHDQTDTSQSIDFFDLLSVLFKKRAFIAAVTGLCTLCAISIAFLLPKTYEAKSNLIEPYPNQFQKLILNADLNAQGPVLFNKFIKLLSKKSNIISFLRENNLVIPKDQKAQLSQEKLSHLLNVASKHFQIVVINHFKGDTKDSFNDSGKEAELITFFPTLDLQATANKAYLAYTNQKVLKNLISAQREIIQSKITKLTEQIQIRIATVTANRGNEIKQLIDKQNLSIAQLNNSIEALTKRDQRDRQIRLQELDQALQVAQLLGITYPNQVQKIKSQNIVVDVNQNHNDLYLKGTTYLKKEIALLKATPHTLAYNKQISALQEKLHIVQNDKKIIALRERKDDRPYTKNIEQLQLELKRLKTLSFDVNGVTLFAMDGQPLVDSKPIKPKKGLIIVLGLILGFLLSCMIVLFQDAMNKRNSMVLQS</sequence>
<dbReference type="InterPro" id="IPR032807">
    <property type="entry name" value="GNVR"/>
</dbReference>
<keyword evidence="4 6" id="KW-1133">Transmembrane helix</keyword>
<feature type="domain" description="Tyrosine-protein kinase G-rich" evidence="8">
    <location>
        <begin position="397"/>
        <end position="430"/>
    </location>
</feature>
<evidence type="ECO:0000313" key="10">
    <source>
        <dbReference type="EMBL" id="RUR23420.1"/>
    </source>
</evidence>
<evidence type="ECO:0000259" key="8">
    <source>
        <dbReference type="Pfam" id="PF13807"/>
    </source>
</evidence>
<reference evidence="10 12" key="2">
    <citation type="submission" date="2018-12" db="EMBL/GenBank/DDBJ databases">
        <title>Legionella sp,whole genome shotgun sequence.</title>
        <authorList>
            <person name="Wu H."/>
        </authorList>
    </citation>
    <scope>NUCLEOTIDE SEQUENCE [LARGE SCALE GENOMIC DNA]</scope>
    <source>
        <strain evidence="12">km489</strain>
        <strain evidence="10">Km489</strain>
    </source>
</reference>
<name>A0A317U7A0_9GAMM</name>
<dbReference type="Proteomes" id="UP000287374">
    <property type="component" value="Unassembled WGS sequence"/>
</dbReference>
<dbReference type="Proteomes" id="UP000247152">
    <property type="component" value="Unassembled WGS sequence"/>
</dbReference>
<keyword evidence="3 6" id="KW-0812">Transmembrane</keyword>
<evidence type="ECO:0000313" key="11">
    <source>
        <dbReference type="Proteomes" id="UP000247152"/>
    </source>
</evidence>
<accession>A0A317U7A0</accession>
<dbReference type="SUPFAM" id="SSF160355">
    <property type="entry name" value="Bacterial polysaccharide co-polymerase-like"/>
    <property type="match status" value="2"/>
</dbReference>
<keyword evidence="5 6" id="KW-0472">Membrane</keyword>
<comment type="caution">
    <text evidence="9">The sequence shown here is derived from an EMBL/GenBank/DDBJ whole genome shotgun (WGS) entry which is preliminary data.</text>
</comment>
<dbReference type="PANTHER" id="PTHR32309:SF13">
    <property type="entry name" value="FERRIC ENTEROBACTIN TRANSPORT PROTEIN FEPE"/>
    <property type="match status" value="1"/>
</dbReference>
<keyword evidence="12" id="KW-1185">Reference proteome</keyword>
<evidence type="ECO:0000256" key="5">
    <source>
        <dbReference type="ARBA" id="ARBA00023136"/>
    </source>
</evidence>
<dbReference type="Pfam" id="PF02706">
    <property type="entry name" value="Wzz"/>
    <property type="match status" value="1"/>
</dbReference>
<gene>
    <name evidence="9" type="ORF">DGG96_05650</name>
    <name evidence="10" type="ORF">ELY20_07380</name>
</gene>
<dbReference type="EMBL" id="QHJG01000007">
    <property type="protein sequence ID" value="PWY56607.1"/>
    <property type="molecule type" value="Genomic_DNA"/>
</dbReference>
<dbReference type="InterPro" id="IPR050445">
    <property type="entry name" value="Bact_polysacc_biosynth/exp"/>
</dbReference>
<feature type="transmembrane region" description="Helical" evidence="6">
    <location>
        <begin position="43"/>
        <end position="63"/>
    </location>
</feature>
<proteinExistence type="predicted"/>
<evidence type="ECO:0000256" key="1">
    <source>
        <dbReference type="ARBA" id="ARBA00004651"/>
    </source>
</evidence>
<evidence type="ECO:0000313" key="12">
    <source>
        <dbReference type="Proteomes" id="UP000287374"/>
    </source>
</evidence>
<comment type="subcellular location">
    <subcellularLocation>
        <location evidence="1">Cell membrane</location>
        <topology evidence="1">Multi-pass membrane protein</topology>
    </subcellularLocation>
</comment>
<dbReference type="Pfam" id="PF13807">
    <property type="entry name" value="GNVR"/>
    <property type="match status" value="1"/>
</dbReference>
<evidence type="ECO:0000256" key="3">
    <source>
        <dbReference type="ARBA" id="ARBA00022692"/>
    </source>
</evidence>
<evidence type="ECO:0000256" key="6">
    <source>
        <dbReference type="SAM" id="Phobius"/>
    </source>
</evidence>
<dbReference type="GO" id="GO:0004713">
    <property type="term" value="F:protein tyrosine kinase activity"/>
    <property type="evidence" value="ECO:0007669"/>
    <property type="project" value="TreeGrafter"/>
</dbReference>
<evidence type="ECO:0000256" key="2">
    <source>
        <dbReference type="ARBA" id="ARBA00022475"/>
    </source>
</evidence>
<dbReference type="GO" id="GO:0005886">
    <property type="term" value="C:plasma membrane"/>
    <property type="evidence" value="ECO:0007669"/>
    <property type="project" value="UniProtKB-SubCell"/>
</dbReference>
<dbReference type="InterPro" id="IPR003856">
    <property type="entry name" value="LPS_length_determ_N"/>
</dbReference>
<evidence type="ECO:0000259" key="7">
    <source>
        <dbReference type="Pfam" id="PF02706"/>
    </source>
</evidence>
<dbReference type="RefSeq" id="WP_110141986.1">
    <property type="nucleotide sequence ID" value="NZ_QHJG01000007.1"/>
</dbReference>
<feature type="domain" description="Polysaccharide chain length determinant N-terminal" evidence="7">
    <location>
        <begin position="28"/>
        <end position="115"/>
    </location>
</feature>
<reference evidence="9 11" key="1">
    <citation type="submission" date="2018-05" db="EMBL/GenBank/DDBJ databases">
        <title>Legionella qingyii sp.nov., whole genome shotgun sequence.</title>
        <authorList>
            <person name="Wu H."/>
            <person name="Zhu Q."/>
            <person name="Hu C."/>
        </authorList>
    </citation>
    <scope>NUCLEOTIDE SEQUENCE [LARGE SCALE GENOMIC DNA]</scope>
    <source>
        <strain evidence="9 11">HEB18</strain>
    </source>
</reference>
<evidence type="ECO:0008006" key="13">
    <source>
        <dbReference type="Google" id="ProtNLM"/>
    </source>
</evidence>
<dbReference type="PANTHER" id="PTHR32309">
    <property type="entry name" value="TYROSINE-PROTEIN KINASE"/>
    <property type="match status" value="1"/>
</dbReference>
<evidence type="ECO:0000313" key="9">
    <source>
        <dbReference type="EMBL" id="PWY56607.1"/>
    </source>
</evidence>
<feature type="transmembrane region" description="Helical" evidence="6">
    <location>
        <begin position="408"/>
        <end position="428"/>
    </location>
</feature>